<dbReference type="Pfam" id="PF00069">
    <property type="entry name" value="Pkinase"/>
    <property type="match status" value="1"/>
</dbReference>
<dbReference type="GO" id="GO:0005634">
    <property type="term" value="C:nucleus"/>
    <property type="evidence" value="ECO:0007669"/>
    <property type="project" value="TreeGrafter"/>
</dbReference>
<feature type="compositionally biased region" description="Polar residues" evidence="6">
    <location>
        <begin position="299"/>
        <end position="311"/>
    </location>
</feature>
<dbReference type="Gene3D" id="1.10.510.10">
    <property type="entry name" value="Transferase(Phosphotransferase) domain 1"/>
    <property type="match status" value="2"/>
</dbReference>
<keyword evidence="3" id="KW-0547">Nucleotide-binding</keyword>
<evidence type="ECO:0000256" key="5">
    <source>
        <dbReference type="ARBA" id="ARBA00022840"/>
    </source>
</evidence>
<dbReference type="GO" id="GO:0000776">
    <property type="term" value="C:kinetochore"/>
    <property type="evidence" value="ECO:0007669"/>
    <property type="project" value="TreeGrafter"/>
</dbReference>
<organism evidence="8 9">
    <name type="scientific">Zancudomyces culisetae</name>
    <name type="common">Gut fungus</name>
    <name type="synonym">Smittium culisetae</name>
    <dbReference type="NCBI Taxonomy" id="1213189"/>
    <lineage>
        <taxon>Eukaryota</taxon>
        <taxon>Fungi</taxon>
        <taxon>Fungi incertae sedis</taxon>
        <taxon>Zoopagomycota</taxon>
        <taxon>Kickxellomycotina</taxon>
        <taxon>Harpellomycetes</taxon>
        <taxon>Harpellales</taxon>
        <taxon>Legeriomycetaceae</taxon>
        <taxon>Zancudomyces</taxon>
    </lineage>
</organism>
<feature type="region of interest" description="Disordered" evidence="6">
    <location>
        <begin position="414"/>
        <end position="442"/>
    </location>
</feature>
<evidence type="ECO:0000256" key="2">
    <source>
        <dbReference type="ARBA" id="ARBA00022679"/>
    </source>
</evidence>
<comment type="caution">
    <text evidence="8">The sequence shown here is derived from an EMBL/GenBank/DDBJ whole genome shotgun (WGS) entry which is preliminary data.</text>
</comment>
<dbReference type="OrthoDB" id="20524at2759"/>
<feature type="domain" description="Protein kinase" evidence="7">
    <location>
        <begin position="648"/>
        <end position="898"/>
    </location>
</feature>
<feature type="region of interest" description="Disordered" evidence="6">
    <location>
        <begin position="75"/>
        <end position="94"/>
    </location>
</feature>
<evidence type="ECO:0000256" key="1">
    <source>
        <dbReference type="ARBA" id="ARBA00022527"/>
    </source>
</evidence>
<dbReference type="InterPro" id="IPR011009">
    <property type="entry name" value="Kinase-like_dom_sf"/>
</dbReference>
<evidence type="ECO:0000256" key="4">
    <source>
        <dbReference type="ARBA" id="ARBA00022777"/>
    </source>
</evidence>
<feature type="region of interest" description="Disordered" evidence="6">
    <location>
        <begin position="1"/>
        <end position="26"/>
    </location>
</feature>
<evidence type="ECO:0000259" key="7">
    <source>
        <dbReference type="PROSITE" id="PS50011"/>
    </source>
</evidence>
<dbReference type="GO" id="GO:0005524">
    <property type="term" value="F:ATP binding"/>
    <property type="evidence" value="ECO:0007669"/>
    <property type="project" value="UniProtKB-KW"/>
</dbReference>
<dbReference type="GO" id="GO:0004674">
    <property type="term" value="F:protein serine/threonine kinase activity"/>
    <property type="evidence" value="ECO:0007669"/>
    <property type="project" value="UniProtKB-KW"/>
</dbReference>
<dbReference type="PANTHER" id="PTHR22974">
    <property type="entry name" value="MIXED LINEAGE PROTEIN KINASE"/>
    <property type="match status" value="1"/>
</dbReference>
<evidence type="ECO:0000313" key="9">
    <source>
        <dbReference type="Proteomes" id="UP000188320"/>
    </source>
</evidence>
<dbReference type="GO" id="GO:0007059">
    <property type="term" value="P:chromosome segregation"/>
    <property type="evidence" value="ECO:0007669"/>
    <property type="project" value="TreeGrafter"/>
</dbReference>
<feature type="compositionally biased region" description="Polar residues" evidence="6">
    <location>
        <begin position="77"/>
        <end position="91"/>
    </location>
</feature>
<dbReference type="GO" id="GO:0004712">
    <property type="term" value="F:protein serine/threonine/tyrosine kinase activity"/>
    <property type="evidence" value="ECO:0007669"/>
    <property type="project" value="TreeGrafter"/>
</dbReference>
<feature type="compositionally biased region" description="Basic and acidic residues" evidence="6">
    <location>
        <begin position="314"/>
        <end position="330"/>
    </location>
</feature>
<evidence type="ECO:0000256" key="6">
    <source>
        <dbReference type="SAM" id="MobiDB-lite"/>
    </source>
</evidence>
<sequence length="944" mass="106803">MGANKLGKRLAEQKYGEASHHANSEYIGKRKEEREWLFKDVGDDEYFNEFMSRKGIQAVLDPRAGFGNENITHRTDQAQNATFNNPQQSTAKGGGSLYQSIFRDYKEFVSDRDEKISKRLGSLSKKIDMAAQIERFEHNDNEKFEKYIEKLDSKRARNVSFTLNTKESEGYGINTLDKTSDFRFSSYSGLDSKGLGLHRETESKSETSEIGLVGSTTTRDDFGRQTVKKNTVKFDSGLYSTPLNTENSTVQNKRFLDGEERKSDDKRIDTRERMRQRSANISGRRFKLTRLGLGKPTRGQPSTSGEVSSAENAEESKYSTDTPSSEKDRELHVIRSAKRNKVASRLDFLNELDSKISQEGLLFESGRKINSHGKEENSTFKKYKFMDVDELTPNEVEKRRLDAPIKLEKLNTLQKQTGGRQVEFPDNIPRESSDTLSTTTQRQSLFPTARVTENVGRRSRLSSDQQLTDPRIELPRSRMSFEADLGRKNSFGTSLGSVFEKEMVFDVEKEIEKKTTSGGMAGLDVLNAHNPSSLTHTIGLGNFGTNKITAPLQDSFKSDGFEIPIVKKNRSLNSSGLETIPAQTNRVVSQPAPYLPPPPPPLPPPPPPPLNPSVPEHPSIQRPQLRMELAGRIEIPDKKCIKVNGRSYQRISLAGKGGSSRVYKVLSDKGRFYAIKKVTYGKTDHSVVEGYKRECELLRAFKDNPHVVQLYDYELNNSRGYLFMVLEYGEIDLARLLQKHGDKPLSINFIRMYWEQMLSAVNVVHKMKTVHSDLKPANFLLIQGVLKLIDFGIAKTIGNDTTNIHRDQQLGTLNYMAPEAIEMFSKGKNVQLIRIDYPKYRAGVNQVHIPESDPNNPAYTKNDRVVASRDLVDLIKSCLERDPKKRPTIPELLNHSFLSMQYDSVHSISRCLTILKKSPQFFEMIDQSDPSNNVALAKKLLDLL</sequence>
<keyword evidence="4 8" id="KW-0418">Kinase</keyword>
<dbReference type="Gene3D" id="3.30.200.20">
    <property type="entry name" value="Phosphorylase Kinase, domain 1"/>
    <property type="match status" value="1"/>
</dbReference>
<dbReference type="PROSITE" id="PS50011">
    <property type="entry name" value="PROTEIN_KINASE_DOM"/>
    <property type="match status" value="1"/>
</dbReference>
<feature type="region of interest" description="Disordered" evidence="6">
    <location>
        <begin position="240"/>
        <end position="330"/>
    </location>
</feature>
<keyword evidence="2" id="KW-0808">Transferase</keyword>
<proteinExistence type="predicted"/>
<protein>
    <submittedName>
        <fullName evidence="8">Serine/threonine-protein kinase mph1</fullName>
    </submittedName>
</protein>
<gene>
    <name evidence="8" type="ORF">AX774_g2470</name>
</gene>
<dbReference type="Proteomes" id="UP000188320">
    <property type="component" value="Unassembled WGS sequence"/>
</dbReference>
<reference evidence="9" key="1">
    <citation type="submission" date="2017-01" db="EMBL/GenBank/DDBJ databases">
        <authorList>
            <person name="Wang Y."/>
            <person name="White M."/>
            <person name="Kvist S."/>
            <person name="Moncalvo J.-M."/>
        </authorList>
    </citation>
    <scope>NUCLEOTIDE SEQUENCE [LARGE SCALE GENOMIC DNA]</scope>
    <source>
        <strain evidence="9">COL-18-3</strain>
    </source>
</reference>
<dbReference type="FunFam" id="3.30.200.20:FF:000131">
    <property type="entry name" value="Dual specificity protein kinase TTK"/>
    <property type="match status" value="1"/>
</dbReference>
<keyword evidence="9" id="KW-1185">Reference proteome</keyword>
<dbReference type="GO" id="GO:0034501">
    <property type="term" value="P:protein localization to kinetochore"/>
    <property type="evidence" value="ECO:0007669"/>
    <property type="project" value="TreeGrafter"/>
</dbReference>
<dbReference type="AlphaFoldDB" id="A0A1R1PSR9"/>
<evidence type="ECO:0000313" key="8">
    <source>
        <dbReference type="EMBL" id="OMH84008.1"/>
    </source>
</evidence>
<dbReference type="SUPFAM" id="SSF56112">
    <property type="entry name" value="Protein kinase-like (PK-like)"/>
    <property type="match status" value="1"/>
</dbReference>
<feature type="region of interest" description="Disordered" evidence="6">
    <location>
        <begin position="588"/>
        <end position="619"/>
    </location>
</feature>
<feature type="compositionally biased region" description="Basic and acidic residues" evidence="6">
    <location>
        <begin position="254"/>
        <end position="275"/>
    </location>
</feature>
<dbReference type="EMBL" id="LSSK01000268">
    <property type="protein sequence ID" value="OMH84008.1"/>
    <property type="molecule type" value="Genomic_DNA"/>
</dbReference>
<dbReference type="SMART" id="SM00220">
    <property type="entry name" value="S_TKc"/>
    <property type="match status" value="1"/>
</dbReference>
<evidence type="ECO:0000256" key="3">
    <source>
        <dbReference type="ARBA" id="ARBA00022741"/>
    </source>
</evidence>
<keyword evidence="1" id="KW-0723">Serine/threonine-protein kinase</keyword>
<name>A0A1R1PSR9_ZANCU</name>
<accession>A0A1R1PSR9</accession>
<dbReference type="GO" id="GO:0033316">
    <property type="term" value="P:meiotic spindle assembly checkpoint signaling"/>
    <property type="evidence" value="ECO:0007669"/>
    <property type="project" value="TreeGrafter"/>
</dbReference>
<dbReference type="InterPro" id="IPR000719">
    <property type="entry name" value="Prot_kinase_dom"/>
</dbReference>
<keyword evidence="5" id="KW-0067">ATP-binding</keyword>
<dbReference type="PANTHER" id="PTHR22974:SF21">
    <property type="entry name" value="DUAL SPECIFICITY PROTEIN KINASE TTK"/>
    <property type="match status" value="1"/>
</dbReference>
<feature type="compositionally biased region" description="Pro residues" evidence="6">
    <location>
        <begin position="593"/>
        <end position="612"/>
    </location>
</feature>
<feature type="compositionally biased region" description="Polar residues" evidence="6">
    <location>
        <begin position="240"/>
        <end position="252"/>
    </location>
</feature>
<dbReference type="GO" id="GO:0007094">
    <property type="term" value="P:mitotic spindle assembly checkpoint signaling"/>
    <property type="evidence" value="ECO:0007669"/>
    <property type="project" value="TreeGrafter"/>
</dbReference>
<feature type="compositionally biased region" description="Basic and acidic residues" evidence="6">
    <location>
        <begin position="9"/>
        <end position="26"/>
    </location>
</feature>